<dbReference type="AlphaFoldDB" id="A0A101I9J0"/>
<evidence type="ECO:0000313" key="2">
    <source>
        <dbReference type="Proteomes" id="UP000055014"/>
    </source>
</evidence>
<reference evidence="2" key="1">
    <citation type="journal article" date="2015" name="MBio">
        <title>Genome-Resolved Metagenomic Analysis Reveals Roles for Candidate Phyla and Other Microbial Community Members in Biogeochemical Transformations in Oil Reservoirs.</title>
        <authorList>
            <person name="Hu P."/>
            <person name="Tom L."/>
            <person name="Singh A."/>
            <person name="Thomas B.C."/>
            <person name="Baker B.J."/>
            <person name="Piceno Y.M."/>
            <person name="Andersen G.L."/>
            <person name="Banfield J.F."/>
        </authorList>
    </citation>
    <scope>NUCLEOTIDE SEQUENCE [LARGE SCALE GENOMIC DNA]</scope>
</reference>
<comment type="caution">
    <text evidence="1">The sequence shown here is derived from an EMBL/GenBank/DDBJ whole genome shotgun (WGS) entry which is preliminary data.</text>
</comment>
<name>A0A101I9J0_9BACT</name>
<dbReference type="Proteomes" id="UP000055014">
    <property type="component" value="Unassembled WGS sequence"/>
</dbReference>
<organism evidence="1 2">
    <name type="scientific">Mesotoga infera</name>
    <dbReference type="NCBI Taxonomy" id="1236046"/>
    <lineage>
        <taxon>Bacteria</taxon>
        <taxon>Thermotogati</taxon>
        <taxon>Thermotogota</taxon>
        <taxon>Thermotogae</taxon>
        <taxon>Kosmotogales</taxon>
        <taxon>Kosmotogaceae</taxon>
        <taxon>Mesotoga</taxon>
    </lineage>
</organism>
<gene>
    <name evidence="1" type="ORF">XE02_0274</name>
</gene>
<dbReference type="EMBL" id="LGGW01000013">
    <property type="protein sequence ID" value="KUK90979.1"/>
    <property type="molecule type" value="Genomic_DNA"/>
</dbReference>
<dbReference type="PATRIC" id="fig|1236046.5.peg.1246"/>
<proteinExistence type="predicted"/>
<evidence type="ECO:0000313" key="1">
    <source>
        <dbReference type="EMBL" id="KUK90979.1"/>
    </source>
</evidence>
<accession>A0A101I9J0</accession>
<protein>
    <submittedName>
        <fullName evidence="1">Uncharacterized protein</fullName>
    </submittedName>
</protein>
<sequence>MKIMGYSAFLISDAGSVFIEESKHDGITFTFPSDPVFAKYKDRLMAVVEVKMESSKFSLTKSKLDLSSVKLQGVKVVDDKFYEDSVSLWAFESRTLGKTMRVVSDGEASKIPAKRETGYVVPIIVNTIEFSSKEEHIGRFVFPLPDEWFILSGVHFGQDGVKIRKENSKIDLDSFSTEIIIEELKKHRVFNDNLWDLYQLYKSLESFETKNESLPEALGEEISVSDLDLEDSIPESADLYLAGDRKTTNSLHREVVIQSSIEKIGTFSKKKGVVLRVKNNSDLGTVKGVHISFRLLDPMGKELYVAEKELDGLSVGPGEAKKQVFTDFPEFADHQLERAVVNLISISWSNGLKTLTSSE</sequence>